<evidence type="ECO:0000256" key="3">
    <source>
        <dbReference type="ARBA" id="ARBA00022989"/>
    </source>
</evidence>
<feature type="domain" description="Major facilitator superfamily (MFS) profile" evidence="6">
    <location>
        <begin position="17"/>
        <end position="428"/>
    </location>
</feature>
<feature type="transmembrane region" description="Helical" evidence="5">
    <location>
        <begin position="401"/>
        <end position="420"/>
    </location>
</feature>
<feature type="transmembrane region" description="Helical" evidence="5">
    <location>
        <begin position="362"/>
        <end position="381"/>
    </location>
</feature>
<dbReference type="GO" id="GO:0005886">
    <property type="term" value="C:plasma membrane"/>
    <property type="evidence" value="ECO:0007669"/>
    <property type="project" value="UniProtKB-SubCell"/>
</dbReference>
<dbReference type="PROSITE" id="PS50850">
    <property type="entry name" value="MFS"/>
    <property type="match status" value="1"/>
</dbReference>
<dbReference type="CDD" id="cd06174">
    <property type="entry name" value="MFS"/>
    <property type="match status" value="1"/>
</dbReference>
<evidence type="ECO:0000256" key="1">
    <source>
        <dbReference type="ARBA" id="ARBA00004651"/>
    </source>
</evidence>
<evidence type="ECO:0000256" key="2">
    <source>
        <dbReference type="ARBA" id="ARBA00022692"/>
    </source>
</evidence>
<proteinExistence type="predicted"/>
<dbReference type="Proteomes" id="UP000271380">
    <property type="component" value="Chromosome"/>
</dbReference>
<dbReference type="AlphaFoldDB" id="A0AB38VSX6"/>
<feature type="transmembrane region" description="Helical" evidence="5">
    <location>
        <begin position="234"/>
        <end position="256"/>
    </location>
</feature>
<feature type="transmembrane region" description="Helical" evidence="5">
    <location>
        <begin position="268"/>
        <end position="291"/>
    </location>
</feature>
<dbReference type="SUPFAM" id="SSF103473">
    <property type="entry name" value="MFS general substrate transporter"/>
    <property type="match status" value="1"/>
</dbReference>
<evidence type="ECO:0000313" key="7">
    <source>
        <dbReference type="EMBL" id="VEH06851.1"/>
    </source>
</evidence>
<dbReference type="PANTHER" id="PTHR11662:SF399">
    <property type="entry name" value="FI19708P1-RELATED"/>
    <property type="match status" value="1"/>
</dbReference>
<dbReference type="InterPro" id="IPR020846">
    <property type="entry name" value="MFS_dom"/>
</dbReference>
<feature type="transmembrane region" description="Helical" evidence="5">
    <location>
        <begin position="142"/>
        <end position="164"/>
    </location>
</feature>
<dbReference type="Pfam" id="PF07690">
    <property type="entry name" value="MFS_1"/>
    <property type="match status" value="1"/>
</dbReference>
<accession>A0AB38VSX6</accession>
<dbReference type="InterPro" id="IPR036259">
    <property type="entry name" value="MFS_trans_sf"/>
</dbReference>
<dbReference type="RefSeq" id="WP_126316831.1">
    <property type="nucleotide sequence ID" value="NZ_JBHOLU010000003.1"/>
</dbReference>
<dbReference type="GO" id="GO:0022857">
    <property type="term" value="F:transmembrane transporter activity"/>
    <property type="evidence" value="ECO:0007669"/>
    <property type="project" value="InterPro"/>
</dbReference>
<dbReference type="Gene3D" id="1.20.1250.20">
    <property type="entry name" value="MFS general substrate transporter like domains"/>
    <property type="match status" value="2"/>
</dbReference>
<reference evidence="7 8" key="1">
    <citation type="submission" date="2018-12" db="EMBL/GenBank/DDBJ databases">
        <authorList>
            <consortium name="Pathogen Informatics"/>
        </authorList>
    </citation>
    <scope>NUCLEOTIDE SEQUENCE [LARGE SCALE GENOMIC DNA]</scope>
    <source>
        <strain evidence="7 8">NCTC949</strain>
    </source>
</reference>
<sequence>MTASKSAINQLSKRAIIIWLSACGVYIVAVTGRTSFGIAGVFAIDRFHIDASRLAFFTSVQLGVYAISQIPVGLLIDRYGARRILLLGALVMASGQFILGIATTYPLAISARILIGAGDATAFLSVLRLLPVWFPARVSPLFAQLTGCLGQIGQFLSAVPFLWLLNTYGWSISFISLAAVGVLISFAAAIFVSNTRAEPRVHFFHRTRESIDQPGSATPTRTYAILSHVIKSPLVWRALFIHWTNMAPLNVFLLLWGTPTMTLGMNFTAAQVGIIFTCVTISTIIAGFGHGFLSARLSHRRDIFASSTAGINITCLTLLCVIPTTPPRPVTVIMLVICASLLIPSANYGFDSIREKMPLPVLATATGFANMGGFTAVMLSAQIMGALLDSRGGYSWPDFRYAWTGLLLVWIIGIIGFCVAHWKITHSTTSEATT</sequence>
<evidence type="ECO:0000259" key="6">
    <source>
        <dbReference type="PROSITE" id="PS50850"/>
    </source>
</evidence>
<feature type="transmembrane region" description="Helical" evidence="5">
    <location>
        <begin position="170"/>
        <end position="192"/>
    </location>
</feature>
<dbReference type="InterPro" id="IPR050382">
    <property type="entry name" value="MFS_Na/Anion_cotransporter"/>
</dbReference>
<keyword evidence="4 5" id="KW-0472">Membrane</keyword>
<evidence type="ECO:0000313" key="8">
    <source>
        <dbReference type="Proteomes" id="UP000271380"/>
    </source>
</evidence>
<feature type="transmembrane region" description="Helical" evidence="5">
    <location>
        <begin position="109"/>
        <end position="130"/>
    </location>
</feature>
<name>A0AB38VSX6_9CORY</name>
<dbReference type="EMBL" id="LR134377">
    <property type="protein sequence ID" value="VEH06851.1"/>
    <property type="molecule type" value="Genomic_DNA"/>
</dbReference>
<gene>
    <name evidence="7" type="primary">garP</name>
    <name evidence="7" type="ORF">NCTC949_01342</name>
</gene>
<keyword evidence="3 5" id="KW-1133">Transmembrane helix</keyword>
<feature type="transmembrane region" description="Helical" evidence="5">
    <location>
        <begin position="330"/>
        <end position="350"/>
    </location>
</feature>
<protein>
    <submittedName>
        <fullName evidence="7">Galactarate transporter</fullName>
    </submittedName>
</protein>
<dbReference type="InterPro" id="IPR011701">
    <property type="entry name" value="MFS"/>
</dbReference>
<keyword evidence="2 5" id="KW-0812">Transmembrane</keyword>
<feature type="transmembrane region" description="Helical" evidence="5">
    <location>
        <begin position="83"/>
        <end position="103"/>
    </location>
</feature>
<feature type="transmembrane region" description="Helical" evidence="5">
    <location>
        <begin position="16"/>
        <end position="42"/>
    </location>
</feature>
<feature type="transmembrane region" description="Helical" evidence="5">
    <location>
        <begin position="303"/>
        <end position="324"/>
    </location>
</feature>
<evidence type="ECO:0000256" key="5">
    <source>
        <dbReference type="SAM" id="Phobius"/>
    </source>
</evidence>
<dbReference type="PANTHER" id="PTHR11662">
    <property type="entry name" value="SOLUTE CARRIER FAMILY 17"/>
    <property type="match status" value="1"/>
</dbReference>
<organism evidence="7 8">
    <name type="scientific">Corynebacterium kutscheri</name>
    <dbReference type="NCBI Taxonomy" id="35755"/>
    <lineage>
        <taxon>Bacteria</taxon>
        <taxon>Bacillati</taxon>
        <taxon>Actinomycetota</taxon>
        <taxon>Actinomycetes</taxon>
        <taxon>Mycobacteriales</taxon>
        <taxon>Corynebacteriaceae</taxon>
        <taxon>Corynebacterium</taxon>
    </lineage>
</organism>
<evidence type="ECO:0000256" key="4">
    <source>
        <dbReference type="ARBA" id="ARBA00023136"/>
    </source>
</evidence>
<feature type="transmembrane region" description="Helical" evidence="5">
    <location>
        <begin position="54"/>
        <end position="76"/>
    </location>
</feature>
<comment type="subcellular location">
    <subcellularLocation>
        <location evidence="1">Cell membrane</location>
        <topology evidence="1">Multi-pass membrane protein</topology>
    </subcellularLocation>
</comment>